<sequence length="52" mass="5479">MDFSAALSATVLVFATGVVLEVVDMMALPGKGRQIPWPVNLGVSCLVALTCW</sequence>
<keyword evidence="2" id="KW-1185">Reference proteome</keyword>
<dbReference type="EMBL" id="JADBEM010000001">
    <property type="protein sequence ID" value="MBE1608621.1"/>
    <property type="molecule type" value="Genomic_DNA"/>
</dbReference>
<proteinExistence type="predicted"/>
<evidence type="ECO:0000313" key="1">
    <source>
        <dbReference type="EMBL" id="MBE1608621.1"/>
    </source>
</evidence>
<dbReference type="RefSeq" id="WP_192757205.1">
    <property type="nucleotide sequence ID" value="NZ_BAABJL010000228.1"/>
</dbReference>
<name>A0A927MY26_9ACTN</name>
<organism evidence="1 2">
    <name type="scientific">Actinopolymorpha pittospori</name>
    <dbReference type="NCBI Taxonomy" id="648752"/>
    <lineage>
        <taxon>Bacteria</taxon>
        <taxon>Bacillati</taxon>
        <taxon>Actinomycetota</taxon>
        <taxon>Actinomycetes</taxon>
        <taxon>Propionibacteriales</taxon>
        <taxon>Actinopolymorphaceae</taxon>
        <taxon>Actinopolymorpha</taxon>
    </lineage>
</organism>
<accession>A0A927MY26</accession>
<dbReference type="AlphaFoldDB" id="A0A927MY26"/>
<gene>
    <name evidence="1" type="ORF">HEB94_005469</name>
</gene>
<protein>
    <submittedName>
        <fullName evidence="1">Uncharacterized protein</fullName>
    </submittedName>
</protein>
<evidence type="ECO:0000313" key="2">
    <source>
        <dbReference type="Proteomes" id="UP000638648"/>
    </source>
</evidence>
<reference evidence="1" key="1">
    <citation type="submission" date="2020-10" db="EMBL/GenBank/DDBJ databases">
        <title>Sequencing the genomes of 1000 actinobacteria strains.</title>
        <authorList>
            <person name="Klenk H.-P."/>
        </authorList>
    </citation>
    <scope>NUCLEOTIDE SEQUENCE</scope>
    <source>
        <strain evidence="1">DSM 45354</strain>
    </source>
</reference>
<dbReference type="Proteomes" id="UP000638648">
    <property type="component" value="Unassembled WGS sequence"/>
</dbReference>
<comment type="caution">
    <text evidence="1">The sequence shown here is derived from an EMBL/GenBank/DDBJ whole genome shotgun (WGS) entry which is preliminary data.</text>
</comment>